<organism evidence="2 3">
    <name type="scientific">Racocetra fulgida</name>
    <dbReference type="NCBI Taxonomy" id="60492"/>
    <lineage>
        <taxon>Eukaryota</taxon>
        <taxon>Fungi</taxon>
        <taxon>Fungi incertae sedis</taxon>
        <taxon>Mucoromycota</taxon>
        <taxon>Glomeromycotina</taxon>
        <taxon>Glomeromycetes</taxon>
        <taxon>Diversisporales</taxon>
        <taxon>Gigasporaceae</taxon>
        <taxon>Racocetra</taxon>
    </lineage>
</organism>
<keyword evidence="3" id="KW-1185">Reference proteome</keyword>
<comment type="caution">
    <text evidence="2">The sequence shown here is derived from an EMBL/GenBank/DDBJ whole genome shotgun (WGS) entry which is preliminary data.</text>
</comment>
<accession>A0A9N8WQF8</accession>
<feature type="compositionally biased region" description="Acidic residues" evidence="1">
    <location>
        <begin position="1"/>
        <end position="12"/>
    </location>
</feature>
<dbReference type="EMBL" id="CAJVPZ010001537">
    <property type="protein sequence ID" value="CAG8494635.1"/>
    <property type="molecule type" value="Genomic_DNA"/>
</dbReference>
<reference evidence="2" key="1">
    <citation type="submission" date="2021-06" db="EMBL/GenBank/DDBJ databases">
        <authorList>
            <person name="Kallberg Y."/>
            <person name="Tangrot J."/>
            <person name="Rosling A."/>
        </authorList>
    </citation>
    <scope>NUCLEOTIDE SEQUENCE</scope>
    <source>
        <strain evidence="2">IN212</strain>
    </source>
</reference>
<gene>
    <name evidence="2" type="ORF">RFULGI_LOCUS2146</name>
</gene>
<dbReference type="OrthoDB" id="2439502at2759"/>
<name>A0A9N8WQF8_9GLOM</name>
<evidence type="ECO:0000313" key="3">
    <source>
        <dbReference type="Proteomes" id="UP000789396"/>
    </source>
</evidence>
<feature type="compositionally biased region" description="Basic and acidic residues" evidence="1">
    <location>
        <begin position="59"/>
        <end position="69"/>
    </location>
</feature>
<proteinExistence type="predicted"/>
<dbReference type="AlphaFoldDB" id="A0A9N8WQF8"/>
<feature type="compositionally biased region" description="Polar residues" evidence="1">
    <location>
        <begin position="70"/>
        <end position="96"/>
    </location>
</feature>
<evidence type="ECO:0000313" key="2">
    <source>
        <dbReference type="EMBL" id="CAG8494635.1"/>
    </source>
</evidence>
<protein>
    <submittedName>
        <fullName evidence="2">14376_t:CDS:1</fullName>
    </submittedName>
</protein>
<feature type="compositionally biased region" description="Basic and acidic residues" evidence="1">
    <location>
        <begin position="37"/>
        <end position="48"/>
    </location>
</feature>
<sequence length="96" mass="10798">MSEELTQEDDFDTERNSSRLSQSPIYDPEKYGSSSGDRGETERLHDDDGSVVFDIGDEHDEKSTLRESGEMSNASREVLSSNEDETNNYQDVPSTN</sequence>
<feature type="region of interest" description="Disordered" evidence="1">
    <location>
        <begin position="1"/>
        <end position="96"/>
    </location>
</feature>
<dbReference type="Proteomes" id="UP000789396">
    <property type="component" value="Unassembled WGS sequence"/>
</dbReference>
<evidence type="ECO:0000256" key="1">
    <source>
        <dbReference type="SAM" id="MobiDB-lite"/>
    </source>
</evidence>